<reference evidence="4 5" key="1">
    <citation type="submission" date="2017-06" db="EMBL/GenBank/DDBJ databases">
        <title>Novel microbial phyla capable of carbon fixation and sulfur reduction in deep-sea sediments.</title>
        <authorList>
            <person name="Huang J."/>
            <person name="Baker B."/>
            <person name="Wang Y."/>
        </authorList>
    </citation>
    <scope>NUCLEOTIDE SEQUENCE [LARGE SCALE GENOMIC DNA]</scope>
    <source>
        <strain evidence="4">B3_TA06</strain>
    </source>
</reference>
<keyword evidence="1" id="KW-0175">Coiled coil</keyword>
<dbReference type="AlphaFoldDB" id="A0A532V9L4"/>
<name>A0A532V9L4_UNCT6</name>
<feature type="coiled-coil region" evidence="1">
    <location>
        <begin position="99"/>
        <end position="145"/>
    </location>
</feature>
<sequence length="435" mass="47834">MILLMLIPLLLSQTEDIEEPAQDTLIPSIQPPTGVVAIDVPNDEGHQIVVRWELSPDDAKLASYVVYRAEEGGEFSQVAVLAPGTDSMVNNNDILDRVVDFYSAELRSLKRDLRKAQRKADTDAVRELEASIKGIESELEATRKQLLRNMVPYIYKVAASYKGYEFISEVSEPAQARGQWFHLGRINVLVAMIFFFFLVTFFISQAKRGKNLFLRKIAGLEAIDEAVGRATEMGRPILFVPGLSYIGDIATIAALNILQGIAKKAAQYDTPIIVPNRDPIVYTVAREIVKEAYSDAGRPDAFNPDSVFFITQSQFAYVAAVNGIMLREKPAANFFLGMFWAESLLLAETGNISGAIQIAGTDASAQLPFFITACDYTIIGEELYAASAYLSREPNLVGTIKAQDWGKATIAGLLIVLTVLAMFGIEFAVKLLTTV</sequence>
<keyword evidence="2" id="KW-0812">Transmembrane</keyword>
<protein>
    <recommendedName>
        <fullName evidence="3">DUF6754 domain-containing protein</fullName>
    </recommendedName>
</protein>
<feature type="domain" description="DUF6754" evidence="3">
    <location>
        <begin position="177"/>
        <end position="429"/>
    </location>
</feature>
<feature type="transmembrane region" description="Helical" evidence="2">
    <location>
        <begin position="410"/>
        <end position="429"/>
    </location>
</feature>
<dbReference type="InterPro" id="IPR046642">
    <property type="entry name" value="DUF6754"/>
</dbReference>
<keyword evidence="2" id="KW-1133">Transmembrane helix</keyword>
<comment type="caution">
    <text evidence="4">The sequence shown here is derived from an EMBL/GenBank/DDBJ whole genome shotgun (WGS) entry which is preliminary data.</text>
</comment>
<evidence type="ECO:0000313" key="4">
    <source>
        <dbReference type="EMBL" id="TKJ43885.1"/>
    </source>
</evidence>
<keyword evidence="2" id="KW-0472">Membrane</keyword>
<feature type="transmembrane region" description="Helical" evidence="2">
    <location>
        <begin position="180"/>
        <end position="203"/>
    </location>
</feature>
<evidence type="ECO:0000256" key="1">
    <source>
        <dbReference type="SAM" id="Coils"/>
    </source>
</evidence>
<dbReference type="Proteomes" id="UP000317778">
    <property type="component" value="Unassembled WGS sequence"/>
</dbReference>
<gene>
    <name evidence="4" type="ORF">CEE36_01855</name>
</gene>
<evidence type="ECO:0000259" key="3">
    <source>
        <dbReference type="Pfam" id="PF20539"/>
    </source>
</evidence>
<dbReference type="Pfam" id="PF20539">
    <property type="entry name" value="DUF6754"/>
    <property type="match status" value="1"/>
</dbReference>
<accession>A0A532V9L4</accession>
<evidence type="ECO:0000256" key="2">
    <source>
        <dbReference type="SAM" id="Phobius"/>
    </source>
</evidence>
<proteinExistence type="predicted"/>
<evidence type="ECO:0000313" key="5">
    <source>
        <dbReference type="Proteomes" id="UP000317778"/>
    </source>
</evidence>
<dbReference type="EMBL" id="NJBO01000002">
    <property type="protein sequence ID" value="TKJ43885.1"/>
    <property type="molecule type" value="Genomic_DNA"/>
</dbReference>
<organism evidence="4 5">
    <name type="scientific">candidate division TA06 bacterium B3_TA06</name>
    <dbReference type="NCBI Taxonomy" id="2012487"/>
    <lineage>
        <taxon>Bacteria</taxon>
        <taxon>Bacteria division TA06</taxon>
    </lineage>
</organism>